<protein>
    <recommendedName>
        <fullName evidence="5">Metallophosphoesterase</fullName>
    </recommendedName>
</protein>
<feature type="binding site" evidence="2">
    <location>
        <position position="39"/>
    </location>
    <ligand>
        <name>Fe cation</name>
        <dbReference type="ChEBI" id="CHEBI:24875"/>
        <label>2</label>
    </ligand>
</feature>
<feature type="binding site" evidence="2">
    <location>
        <position position="8"/>
    </location>
    <ligand>
        <name>Fe cation</name>
        <dbReference type="ChEBI" id="CHEBI:24875"/>
        <label>1</label>
    </ligand>
</feature>
<keyword evidence="2" id="KW-0479">Metal-binding</keyword>
<dbReference type="InterPro" id="IPR029052">
    <property type="entry name" value="Metallo-depent_PP-like"/>
</dbReference>
<dbReference type="SUPFAM" id="SSF56300">
    <property type="entry name" value="Metallo-dependent phosphatases"/>
    <property type="match status" value="1"/>
</dbReference>
<evidence type="ECO:0000256" key="1">
    <source>
        <dbReference type="PIRSR" id="PIRSR004789-50"/>
    </source>
</evidence>
<feature type="binding site" evidence="2">
    <location>
        <position position="152"/>
    </location>
    <ligand>
        <name>Fe cation</name>
        <dbReference type="ChEBI" id="CHEBI:24875"/>
        <label>2</label>
    </ligand>
</feature>
<dbReference type="AlphaFoldDB" id="A0A1F4VAZ4"/>
<feature type="active site" description="Proton donor" evidence="1">
    <location>
        <position position="68"/>
    </location>
</feature>
<evidence type="ECO:0008006" key="5">
    <source>
        <dbReference type="Google" id="ProtNLM"/>
    </source>
</evidence>
<dbReference type="STRING" id="1802620.A3D91_00650"/>
<feature type="binding site" evidence="2">
    <location>
        <position position="67"/>
    </location>
    <ligand>
        <name>Fe cation</name>
        <dbReference type="ChEBI" id="CHEBI:24875"/>
        <label>2</label>
    </ligand>
</feature>
<organism evidence="3 4">
    <name type="scientific">candidate division WWE3 bacterium RIFCSPHIGHO2_02_FULL_38_14</name>
    <dbReference type="NCBI Taxonomy" id="1802620"/>
    <lineage>
        <taxon>Bacteria</taxon>
        <taxon>Katanobacteria</taxon>
    </lineage>
</organism>
<proteinExistence type="predicted"/>
<dbReference type="PANTHER" id="PTHR36303">
    <property type="entry name" value="2',3'-CYCLIC-NUCLEOTIDE 2'-PHOSPHODIESTERASE"/>
    <property type="match status" value="1"/>
</dbReference>
<evidence type="ECO:0000313" key="3">
    <source>
        <dbReference type="EMBL" id="OGC54391.1"/>
    </source>
</evidence>
<accession>A0A1F4VAZ4</accession>
<dbReference type="GO" id="GO:0004113">
    <property type="term" value="F:2',3'-cyclic-nucleotide 3'-phosphodiesterase activity"/>
    <property type="evidence" value="ECO:0007669"/>
    <property type="project" value="TreeGrafter"/>
</dbReference>
<dbReference type="Proteomes" id="UP000178127">
    <property type="component" value="Unassembled WGS sequence"/>
</dbReference>
<feature type="binding site" evidence="2">
    <location>
        <position position="179"/>
    </location>
    <ligand>
        <name>Fe cation</name>
        <dbReference type="ChEBI" id="CHEBI:24875"/>
        <label>1</label>
    </ligand>
</feature>
<comment type="caution">
    <text evidence="3">The sequence shown here is derived from an EMBL/GenBank/DDBJ whole genome shotgun (WGS) entry which is preliminary data.</text>
</comment>
<dbReference type="Gene3D" id="3.60.21.10">
    <property type="match status" value="1"/>
</dbReference>
<dbReference type="InterPro" id="IPR005235">
    <property type="entry name" value="YmdB-like"/>
</dbReference>
<dbReference type="Pfam" id="PF13277">
    <property type="entry name" value="YmdB"/>
    <property type="match status" value="1"/>
</dbReference>
<evidence type="ECO:0000313" key="4">
    <source>
        <dbReference type="Proteomes" id="UP000178127"/>
    </source>
</evidence>
<dbReference type="PANTHER" id="PTHR36303:SF1">
    <property type="entry name" value="2',3'-CYCLIC-NUCLEOTIDE 2'-PHOSPHODIESTERASE"/>
    <property type="match status" value="1"/>
</dbReference>
<dbReference type="EMBL" id="MEVD01000003">
    <property type="protein sequence ID" value="OGC54391.1"/>
    <property type="molecule type" value="Genomic_DNA"/>
</dbReference>
<feature type="binding site" evidence="2">
    <location>
        <position position="177"/>
    </location>
    <ligand>
        <name>Fe cation</name>
        <dbReference type="ChEBI" id="CHEBI:24875"/>
        <label>2</label>
    </ligand>
</feature>
<reference evidence="3 4" key="1">
    <citation type="journal article" date="2016" name="Nat. Commun.">
        <title>Thousands of microbial genomes shed light on interconnected biogeochemical processes in an aquifer system.</title>
        <authorList>
            <person name="Anantharaman K."/>
            <person name="Brown C.T."/>
            <person name="Hug L.A."/>
            <person name="Sharon I."/>
            <person name="Castelle C.J."/>
            <person name="Probst A.J."/>
            <person name="Thomas B.C."/>
            <person name="Singh A."/>
            <person name="Wilkins M.J."/>
            <person name="Karaoz U."/>
            <person name="Brodie E.L."/>
            <person name="Williams K.H."/>
            <person name="Hubbard S.S."/>
            <person name="Banfield J.F."/>
        </authorList>
    </citation>
    <scope>NUCLEOTIDE SEQUENCE [LARGE SCALE GENOMIC DNA]</scope>
</reference>
<feature type="binding site" evidence="2">
    <location>
        <position position="39"/>
    </location>
    <ligand>
        <name>Fe cation</name>
        <dbReference type="ChEBI" id="CHEBI:24875"/>
        <label>1</label>
    </ligand>
</feature>
<dbReference type="GO" id="GO:0046872">
    <property type="term" value="F:metal ion binding"/>
    <property type="evidence" value="ECO:0007669"/>
    <property type="project" value="UniProtKB-KW"/>
</dbReference>
<dbReference type="PIRSF" id="PIRSF004789">
    <property type="entry name" value="DR1281"/>
    <property type="match status" value="1"/>
</dbReference>
<evidence type="ECO:0000256" key="2">
    <source>
        <dbReference type="PIRSR" id="PIRSR004789-51"/>
    </source>
</evidence>
<feature type="binding site" evidence="2">
    <location>
        <position position="40"/>
    </location>
    <ligand>
        <name>Fe cation</name>
        <dbReference type="ChEBI" id="CHEBI:24875"/>
        <label>1</label>
    </ligand>
</feature>
<gene>
    <name evidence="3" type="ORF">A3D91_00650</name>
</gene>
<name>A0A1F4VAZ4_UNCKA</name>
<sequence length="256" mass="28572">MRVLFVGDVVASPGRKAVVKLVPDIIREKNIDYVIANAENVSHGRGVTQDDLAEMQEAGVNYFTSGDHLFWQRGTENIIDTLPIIRPANYPKRVPGTGHKLLTVGNKGTLLLINLIGRTFLNERLDDPFTKADEILSQYESSNPDYIIVDFHAESSSEKHALGFYLDGRVNAVVGSHTHVPTCDARVFPNGTLYVSDIGMTGNIDSVLGVKKEIILELYLTGLNQRFEWEYSGRNAFRSVILDLNQSKIERLDLEI</sequence>